<accession>A0A8R7QT74</accession>
<dbReference type="Proteomes" id="UP000015106">
    <property type="component" value="Chromosome 6"/>
</dbReference>
<reference evidence="2" key="1">
    <citation type="journal article" date="2013" name="Nature">
        <title>Draft genome of the wheat A-genome progenitor Triticum urartu.</title>
        <authorList>
            <person name="Ling H.Q."/>
            <person name="Zhao S."/>
            <person name="Liu D."/>
            <person name="Wang J."/>
            <person name="Sun H."/>
            <person name="Zhang C."/>
            <person name="Fan H."/>
            <person name="Li D."/>
            <person name="Dong L."/>
            <person name="Tao Y."/>
            <person name="Gao C."/>
            <person name="Wu H."/>
            <person name="Li Y."/>
            <person name="Cui Y."/>
            <person name="Guo X."/>
            <person name="Zheng S."/>
            <person name="Wang B."/>
            <person name="Yu K."/>
            <person name="Liang Q."/>
            <person name="Yang W."/>
            <person name="Lou X."/>
            <person name="Chen J."/>
            <person name="Feng M."/>
            <person name="Jian J."/>
            <person name="Zhang X."/>
            <person name="Luo G."/>
            <person name="Jiang Y."/>
            <person name="Liu J."/>
            <person name="Wang Z."/>
            <person name="Sha Y."/>
            <person name="Zhang B."/>
            <person name="Wu H."/>
            <person name="Tang D."/>
            <person name="Shen Q."/>
            <person name="Xue P."/>
            <person name="Zou S."/>
            <person name="Wang X."/>
            <person name="Liu X."/>
            <person name="Wang F."/>
            <person name="Yang Y."/>
            <person name="An X."/>
            <person name="Dong Z."/>
            <person name="Zhang K."/>
            <person name="Zhang X."/>
            <person name="Luo M.C."/>
            <person name="Dvorak J."/>
            <person name="Tong Y."/>
            <person name="Wang J."/>
            <person name="Yang H."/>
            <person name="Li Z."/>
            <person name="Wang D."/>
            <person name="Zhang A."/>
            <person name="Wang J."/>
        </authorList>
    </citation>
    <scope>NUCLEOTIDE SEQUENCE</scope>
    <source>
        <strain evidence="2">cv. G1812</strain>
    </source>
</reference>
<proteinExistence type="predicted"/>
<name>A0A8R7QT74_TRIUA</name>
<protein>
    <submittedName>
        <fullName evidence="1">Uncharacterized protein</fullName>
    </submittedName>
</protein>
<evidence type="ECO:0000313" key="2">
    <source>
        <dbReference type="Proteomes" id="UP000015106"/>
    </source>
</evidence>
<reference evidence="1" key="3">
    <citation type="submission" date="2022-06" db="UniProtKB">
        <authorList>
            <consortium name="EnsemblPlants"/>
        </authorList>
    </citation>
    <scope>IDENTIFICATION</scope>
</reference>
<dbReference type="Gramene" id="TuG1812G0600004283.01.T01">
    <property type="protein sequence ID" value="TuG1812G0600004283.01.T01.cds414216"/>
    <property type="gene ID" value="TuG1812G0600004283.01"/>
</dbReference>
<dbReference type="AlphaFoldDB" id="A0A8R7QT74"/>
<organism evidence="1 2">
    <name type="scientific">Triticum urartu</name>
    <name type="common">Red wild einkorn</name>
    <name type="synonym">Crithodium urartu</name>
    <dbReference type="NCBI Taxonomy" id="4572"/>
    <lineage>
        <taxon>Eukaryota</taxon>
        <taxon>Viridiplantae</taxon>
        <taxon>Streptophyta</taxon>
        <taxon>Embryophyta</taxon>
        <taxon>Tracheophyta</taxon>
        <taxon>Spermatophyta</taxon>
        <taxon>Magnoliopsida</taxon>
        <taxon>Liliopsida</taxon>
        <taxon>Poales</taxon>
        <taxon>Poaceae</taxon>
        <taxon>BOP clade</taxon>
        <taxon>Pooideae</taxon>
        <taxon>Triticodae</taxon>
        <taxon>Triticeae</taxon>
        <taxon>Triticinae</taxon>
        <taxon>Triticum</taxon>
    </lineage>
</organism>
<keyword evidence="2" id="KW-1185">Reference proteome</keyword>
<evidence type="ECO:0000313" key="1">
    <source>
        <dbReference type="EnsemblPlants" id="TuG1812G0600004283.01.T01.cds414216"/>
    </source>
</evidence>
<sequence>MVMLYVHIHMLARRSLFWLLLYHEDCRQGLIRDNCLLIAHVFFISVLLGALHKELPPRVVYQMSSWKYQSTGPSDKINL</sequence>
<dbReference type="EnsemblPlants" id="TuG1812G0600004283.01.T01">
    <property type="protein sequence ID" value="TuG1812G0600004283.01.T01.cds414216"/>
    <property type="gene ID" value="TuG1812G0600004283.01"/>
</dbReference>
<reference evidence="1" key="2">
    <citation type="submission" date="2018-03" db="EMBL/GenBank/DDBJ databases">
        <title>The Triticum urartu genome reveals the dynamic nature of wheat genome evolution.</title>
        <authorList>
            <person name="Ling H."/>
            <person name="Ma B."/>
            <person name="Shi X."/>
            <person name="Liu H."/>
            <person name="Dong L."/>
            <person name="Sun H."/>
            <person name="Cao Y."/>
            <person name="Gao Q."/>
            <person name="Zheng S."/>
            <person name="Li Y."/>
            <person name="Yu Y."/>
            <person name="Du H."/>
            <person name="Qi M."/>
            <person name="Li Y."/>
            <person name="Yu H."/>
            <person name="Cui Y."/>
            <person name="Wang N."/>
            <person name="Chen C."/>
            <person name="Wu H."/>
            <person name="Zhao Y."/>
            <person name="Zhang J."/>
            <person name="Li Y."/>
            <person name="Zhou W."/>
            <person name="Zhang B."/>
            <person name="Hu W."/>
            <person name="Eijk M."/>
            <person name="Tang J."/>
            <person name="Witsenboer H."/>
            <person name="Zhao S."/>
            <person name="Li Z."/>
            <person name="Zhang A."/>
            <person name="Wang D."/>
            <person name="Liang C."/>
        </authorList>
    </citation>
    <scope>NUCLEOTIDE SEQUENCE [LARGE SCALE GENOMIC DNA]</scope>
    <source>
        <strain evidence="1">cv. G1812</strain>
    </source>
</reference>